<reference evidence="2 4" key="2">
    <citation type="submission" date="2018-03" db="EMBL/GenBank/DDBJ databases">
        <authorList>
            <person name="Fogelqvist J."/>
        </authorList>
    </citation>
    <scope>NUCLEOTIDE SEQUENCE [LARGE SCALE GENOMIC DNA]</scope>
</reference>
<evidence type="ECO:0000313" key="2">
    <source>
        <dbReference type="EMBL" id="SPQ98521.1"/>
    </source>
</evidence>
<reference evidence="1 3" key="1">
    <citation type="submission" date="2015-02" db="EMBL/GenBank/DDBJ databases">
        <authorList>
            <person name="Chooi Y.-H."/>
        </authorList>
    </citation>
    <scope>NUCLEOTIDE SEQUENCE [LARGE SCALE GENOMIC DNA]</scope>
    <source>
        <strain evidence="1">E3</strain>
    </source>
</reference>
<dbReference type="EMBL" id="CDSF01000116">
    <property type="protein sequence ID" value="CEP01707.1"/>
    <property type="molecule type" value="Genomic_DNA"/>
</dbReference>
<keyword evidence="2" id="KW-0496">Mitochondrion</keyword>
<dbReference type="Proteomes" id="UP000290189">
    <property type="component" value="Unassembled WGS sequence"/>
</dbReference>
<evidence type="ECO:0000313" key="4">
    <source>
        <dbReference type="Proteomes" id="UP000290189"/>
    </source>
</evidence>
<accession>A0A0G4J2I5</accession>
<name>A0A0G4J2I5_PLABS</name>
<geneLocation type="mitochondrion" evidence="2"/>
<gene>
    <name evidence="1" type="ORF">PBRA_008649</name>
    <name evidence="2" type="ORF">PLBR_LOCUS5736</name>
</gene>
<dbReference type="AlphaFoldDB" id="A0A0G4J2I5"/>
<evidence type="ECO:0000313" key="1">
    <source>
        <dbReference type="EMBL" id="CEP01707.1"/>
    </source>
</evidence>
<dbReference type="EMBL" id="OVEO01000010">
    <property type="protein sequence ID" value="SPQ98521.1"/>
    <property type="molecule type" value="Genomic_DNA"/>
</dbReference>
<keyword evidence="3" id="KW-1185">Reference proteome</keyword>
<protein>
    <submittedName>
        <fullName evidence="1">Uncharacterized protein</fullName>
    </submittedName>
</protein>
<sequence length="148" mass="16302">MLEGAGRRSSFVQSALQVAYDARSAGYRPQLPILQTLIGLICLAGRILIPKHLVSDLALLLVLSTLWLGAALQERLIRRLPPEHLVEMGEARRWTDNDRSGAVICDLDDNDAVNHGVLPQVRPVTGIATRDHDPSDIVPLIDNRSSRQ</sequence>
<organism evidence="1 3">
    <name type="scientific">Plasmodiophora brassicae</name>
    <name type="common">Clubroot disease agent</name>
    <dbReference type="NCBI Taxonomy" id="37360"/>
    <lineage>
        <taxon>Eukaryota</taxon>
        <taxon>Sar</taxon>
        <taxon>Rhizaria</taxon>
        <taxon>Endomyxa</taxon>
        <taxon>Phytomyxea</taxon>
        <taxon>Plasmodiophorida</taxon>
        <taxon>Plasmodiophoridae</taxon>
        <taxon>Plasmodiophora</taxon>
    </lineage>
</organism>
<dbReference type="Proteomes" id="UP000039324">
    <property type="component" value="Unassembled WGS sequence"/>
</dbReference>
<proteinExistence type="predicted"/>
<evidence type="ECO:0000313" key="3">
    <source>
        <dbReference type="Proteomes" id="UP000039324"/>
    </source>
</evidence>